<dbReference type="PANTHER" id="PTHR13847">
    <property type="entry name" value="SARCOSINE DEHYDROGENASE-RELATED"/>
    <property type="match status" value="1"/>
</dbReference>
<keyword evidence="5" id="KW-1185">Reference proteome</keyword>
<evidence type="ECO:0000256" key="2">
    <source>
        <dbReference type="ARBA" id="ARBA00023002"/>
    </source>
</evidence>
<dbReference type="GO" id="GO:0008718">
    <property type="term" value="F:D-amino-acid dehydrogenase activity"/>
    <property type="evidence" value="ECO:0007669"/>
    <property type="project" value="TreeGrafter"/>
</dbReference>
<protein>
    <submittedName>
        <fullName evidence="4">D-amino-acid dehydrogenase</fullName>
    </submittedName>
</protein>
<comment type="caution">
    <text evidence="4">The sequence shown here is derived from an EMBL/GenBank/DDBJ whole genome shotgun (WGS) entry which is preliminary data.</text>
</comment>
<dbReference type="Gene3D" id="3.30.9.10">
    <property type="entry name" value="D-Amino Acid Oxidase, subunit A, domain 2"/>
    <property type="match status" value="1"/>
</dbReference>
<dbReference type="FunCoup" id="A0A4R6QQH5">
    <property type="interactions" value="586"/>
</dbReference>
<organism evidence="4 5">
    <name type="scientific">Roseateles toxinivorans</name>
    <dbReference type="NCBI Taxonomy" id="270368"/>
    <lineage>
        <taxon>Bacteria</taxon>
        <taxon>Pseudomonadati</taxon>
        <taxon>Pseudomonadota</taxon>
        <taxon>Betaproteobacteria</taxon>
        <taxon>Burkholderiales</taxon>
        <taxon>Sphaerotilaceae</taxon>
        <taxon>Roseateles</taxon>
    </lineage>
</organism>
<dbReference type="Proteomes" id="UP000295361">
    <property type="component" value="Unassembled WGS sequence"/>
</dbReference>
<proteinExistence type="inferred from homology"/>
<evidence type="ECO:0000259" key="3">
    <source>
        <dbReference type="Pfam" id="PF01266"/>
    </source>
</evidence>
<sequence length="432" mass="47313">MKVIVLGAGVTGVTTAWYLHEAGHEVTVIDRQPAAAMETSFANGGQVSVSHAEPWANPGAPFKVLKWLMREDAPLLFRLRADPAQWRWGLQFLRECTPARTRHNIRQIVSLGLYSRGQLQSLRQRTGLQYDQLTQGILHFYTSQREFDDAQAPARLMREQGCELDMKTADECVAIEPALAQCRAKIVGGSMTPSDESGDAHRFTQGLAGLAQQQGVRFLYDTRILGVQREGQVVTGVQVADAQGVVRIERADAYVLCLGSFSRGLARDLGISLNIYPAKGYSVTLPVTAPEQSYSVSLTDDEYKLVFSRLGDRLRIAGTAELNGYNTDLNLLRCEAIVRRVRELFPNMTDGQGAQYWTGLRPATPSNLPYIGRSVVSNLFLNTGHGTLGWTHSCGSAAAVADIVSGRVPQVDYGFMGQPAPQRWWGGAVAAT</sequence>
<dbReference type="Pfam" id="PF01266">
    <property type="entry name" value="DAO"/>
    <property type="match status" value="1"/>
</dbReference>
<keyword evidence="2" id="KW-0560">Oxidoreductase</keyword>
<dbReference type="EMBL" id="SNXS01000002">
    <property type="protein sequence ID" value="TDP73266.1"/>
    <property type="molecule type" value="Genomic_DNA"/>
</dbReference>
<dbReference type="NCBIfam" id="NF001933">
    <property type="entry name" value="PRK00711.1"/>
    <property type="match status" value="1"/>
</dbReference>
<dbReference type="GO" id="GO:0005886">
    <property type="term" value="C:plasma membrane"/>
    <property type="evidence" value="ECO:0007669"/>
    <property type="project" value="TreeGrafter"/>
</dbReference>
<dbReference type="GO" id="GO:0055130">
    <property type="term" value="P:D-alanine catabolic process"/>
    <property type="evidence" value="ECO:0007669"/>
    <property type="project" value="TreeGrafter"/>
</dbReference>
<name>A0A4R6QQH5_9BURK</name>
<dbReference type="InterPro" id="IPR036188">
    <property type="entry name" value="FAD/NAD-bd_sf"/>
</dbReference>
<dbReference type="OrthoDB" id="18526at2"/>
<dbReference type="AlphaFoldDB" id="A0A4R6QQH5"/>
<reference evidence="4 5" key="1">
    <citation type="submission" date="2019-03" db="EMBL/GenBank/DDBJ databases">
        <title>Genomic Encyclopedia of Type Strains, Phase IV (KMG-IV): sequencing the most valuable type-strain genomes for metagenomic binning, comparative biology and taxonomic classification.</title>
        <authorList>
            <person name="Goeker M."/>
        </authorList>
    </citation>
    <scope>NUCLEOTIDE SEQUENCE [LARGE SCALE GENOMIC DNA]</scope>
    <source>
        <strain evidence="4 5">DSM 16998</strain>
    </source>
</reference>
<dbReference type="SUPFAM" id="SSF54373">
    <property type="entry name" value="FAD-linked reductases, C-terminal domain"/>
    <property type="match status" value="1"/>
</dbReference>
<gene>
    <name evidence="4" type="ORF">DES47_1021026</name>
</gene>
<evidence type="ECO:0000256" key="1">
    <source>
        <dbReference type="ARBA" id="ARBA00009410"/>
    </source>
</evidence>
<dbReference type="Gene3D" id="3.50.50.60">
    <property type="entry name" value="FAD/NAD(P)-binding domain"/>
    <property type="match status" value="2"/>
</dbReference>
<dbReference type="PANTHER" id="PTHR13847:SF280">
    <property type="entry name" value="D-AMINO ACID DEHYDROGENASE"/>
    <property type="match status" value="1"/>
</dbReference>
<evidence type="ECO:0000313" key="5">
    <source>
        <dbReference type="Proteomes" id="UP000295361"/>
    </source>
</evidence>
<dbReference type="SUPFAM" id="SSF51905">
    <property type="entry name" value="FAD/NAD(P)-binding domain"/>
    <property type="match status" value="1"/>
</dbReference>
<accession>A0A4R6QQH5</accession>
<dbReference type="RefSeq" id="WP_133700661.1">
    <property type="nucleotide sequence ID" value="NZ_SNXS01000002.1"/>
</dbReference>
<dbReference type="GO" id="GO:0005737">
    <property type="term" value="C:cytoplasm"/>
    <property type="evidence" value="ECO:0007669"/>
    <property type="project" value="TreeGrafter"/>
</dbReference>
<feature type="domain" description="FAD dependent oxidoreductase" evidence="3">
    <location>
        <begin position="2"/>
        <end position="402"/>
    </location>
</feature>
<dbReference type="InterPro" id="IPR006076">
    <property type="entry name" value="FAD-dep_OxRdtase"/>
</dbReference>
<evidence type="ECO:0000313" key="4">
    <source>
        <dbReference type="EMBL" id="TDP73266.1"/>
    </source>
</evidence>
<comment type="similarity">
    <text evidence="1">Belongs to the DadA oxidoreductase family.</text>
</comment>
<dbReference type="InParanoid" id="A0A4R6QQH5"/>